<sequence>MSADPRASATSPNENDTSSATPAPSRSQMLSSEPSVPRISTAPPPPPRPDVAALRAAALKSKAKNDVTPSPAPTLPPKPAKKSAKAAKAAPAKAGKSANKASKLSSEVTLSTSEKEDGEISDDNAPGPSAPRREAITRSKPPPSMPKAKTLQAQPSVDHIVTPGVAASDSGIVRSTVLTISNTFTGATATSSFPGSPSANGLAEQEWLKEIRGFLHDGLTPKDLVAQGAPTHLVAKVCEDIVAGTKQRRALWNQVREPGREASESPSVASFGNEAGPSRPSSIRSRSSSPDIAVAVAMGRTSSESSTEALIERMIPPQPYVQPSAPRIMSSWTPNAAVPGPASNLSRPTSATGAIHIESYRPLPRPQVPTPVLAPAPQHLPHKGRRRRDLDHAHQADALATLNYGDDDESSIPAPPSVAPPPIPPPPPVPAEPAHAAVPERLGPSPADLIETRRRALLSMRRGKTATPTTPVSAAPTPPPQAGPSTAVMAEAASLEREILGSTAEVPMDIDDEMEDGEIPDDRPEPTPPPRVASATSSSTRRGVKRPHAEDMMDNTSRPTTTAYRPAPPKRRLFCVPPPASRLLILLDDDSDSDDEHEDEGLRTISIPVIVIPEPVDEARLLAERKEAELREKNANILRLKEQIAAKLAAKKASVTTPTGASTPTIERRVADAEEAAQRVGVDGVAADVVHAAVLAVAQESKSKGGTHPDDDVPMEVADAPDATASTSDAATTSTPSSSSVPRSSTNDPSLALCRSEAGGGHCADSSYADMTTYMKQSLTMKRGDRET</sequence>
<feature type="region of interest" description="Disordered" evidence="2">
    <location>
        <begin position="1"/>
        <end position="156"/>
    </location>
</feature>
<feature type="compositionally biased region" description="Pro residues" evidence="2">
    <location>
        <begin position="413"/>
        <end position="431"/>
    </location>
</feature>
<feature type="region of interest" description="Disordered" evidence="2">
    <location>
        <begin position="700"/>
        <end position="769"/>
    </location>
</feature>
<dbReference type="GeneID" id="39593673"/>
<comment type="caution">
    <text evidence="3">The sequence shown here is derived from an EMBL/GenBank/DDBJ whole genome shotgun (WGS) entry which is preliminary data.</text>
</comment>
<dbReference type="Proteomes" id="UP000279236">
    <property type="component" value="Unassembled WGS sequence"/>
</dbReference>
<feature type="compositionally biased region" description="Low complexity" evidence="2">
    <location>
        <begin position="556"/>
        <end position="565"/>
    </location>
</feature>
<feature type="region of interest" description="Disordered" evidence="2">
    <location>
        <begin position="361"/>
        <end position="574"/>
    </location>
</feature>
<feature type="region of interest" description="Disordered" evidence="2">
    <location>
        <begin position="254"/>
        <end position="289"/>
    </location>
</feature>
<feature type="compositionally biased region" description="Polar residues" evidence="2">
    <location>
        <begin position="8"/>
        <end position="33"/>
    </location>
</feature>
<evidence type="ECO:0000313" key="3">
    <source>
        <dbReference type="EMBL" id="RSH80548.1"/>
    </source>
</evidence>
<evidence type="ECO:0000256" key="1">
    <source>
        <dbReference type="SAM" id="Coils"/>
    </source>
</evidence>
<keyword evidence="1" id="KW-0175">Coiled coil</keyword>
<organism evidence="3 4">
    <name type="scientific">Apiotrichum porosum</name>
    <dbReference type="NCBI Taxonomy" id="105984"/>
    <lineage>
        <taxon>Eukaryota</taxon>
        <taxon>Fungi</taxon>
        <taxon>Dikarya</taxon>
        <taxon>Basidiomycota</taxon>
        <taxon>Agaricomycotina</taxon>
        <taxon>Tremellomycetes</taxon>
        <taxon>Trichosporonales</taxon>
        <taxon>Trichosporonaceae</taxon>
        <taxon>Apiotrichum</taxon>
    </lineage>
</organism>
<feature type="compositionally biased region" description="Low complexity" evidence="2">
    <location>
        <begin position="86"/>
        <end position="106"/>
    </location>
</feature>
<dbReference type="EMBL" id="RSCE01000008">
    <property type="protein sequence ID" value="RSH80548.1"/>
    <property type="molecule type" value="Genomic_DNA"/>
</dbReference>
<evidence type="ECO:0000256" key="2">
    <source>
        <dbReference type="SAM" id="MobiDB-lite"/>
    </source>
</evidence>
<feature type="compositionally biased region" description="Pro residues" evidence="2">
    <location>
        <begin position="363"/>
        <end position="374"/>
    </location>
</feature>
<feature type="compositionally biased region" description="Low complexity" evidence="2">
    <location>
        <begin position="532"/>
        <end position="541"/>
    </location>
</feature>
<feature type="compositionally biased region" description="Basic and acidic residues" evidence="2">
    <location>
        <begin position="701"/>
        <end position="711"/>
    </location>
</feature>
<feature type="compositionally biased region" description="Low complexity" evidence="2">
    <location>
        <begin position="465"/>
        <end position="475"/>
    </location>
</feature>
<keyword evidence="4" id="KW-1185">Reference proteome</keyword>
<feature type="compositionally biased region" description="Low complexity" evidence="2">
    <location>
        <begin position="718"/>
        <end position="750"/>
    </location>
</feature>
<feature type="coiled-coil region" evidence="1">
    <location>
        <begin position="616"/>
        <end position="650"/>
    </location>
</feature>
<dbReference type="AlphaFoldDB" id="A0A427XP24"/>
<dbReference type="RefSeq" id="XP_028475495.1">
    <property type="nucleotide sequence ID" value="XM_028624423.1"/>
</dbReference>
<feature type="compositionally biased region" description="Acidic residues" evidence="2">
    <location>
        <begin position="508"/>
        <end position="519"/>
    </location>
</feature>
<evidence type="ECO:0000313" key="4">
    <source>
        <dbReference type="Proteomes" id="UP000279236"/>
    </source>
</evidence>
<feature type="compositionally biased region" description="Low complexity" evidence="2">
    <location>
        <begin position="277"/>
        <end position="289"/>
    </location>
</feature>
<feature type="compositionally biased region" description="Low complexity" evidence="2">
    <location>
        <begin position="50"/>
        <end position="60"/>
    </location>
</feature>
<reference evidence="3 4" key="1">
    <citation type="submission" date="2018-11" db="EMBL/GenBank/DDBJ databases">
        <title>Genome sequence of Apiotrichum porosum DSM 27194.</title>
        <authorList>
            <person name="Aliyu H."/>
            <person name="Gorte O."/>
            <person name="Ochsenreither K."/>
        </authorList>
    </citation>
    <scope>NUCLEOTIDE SEQUENCE [LARGE SCALE GENOMIC DNA]</scope>
    <source>
        <strain evidence="3 4">DSM 27194</strain>
    </source>
</reference>
<gene>
    <name evidence="3" type="ORF">EHS24_009130</name>
</gene>
<proteinExistence type="predicted"/>
<accession>A0A427XP24</accession>
<dbReference type="OrthoDB" id="2565113at2759"/>
<name>A0A427XP24_9TREE</name>
<protein>
    <submittedName>
        <fullName evidence="3">Uncharacterized protein</fullName>
    </submittedName>
</protein>